<protein>
    <recommendedName>
        <fullName evidence="1">DDE-1 domain-containing protein</fullName>
    </recommendedName>
</protein>
<dbReference type="PANTHER" id="PTHR19303:SF71">
    <property type="entry name" value="ZINC FINGER PHD-TYPE DOMAIN-CONTAINING PROTEIN"/>
    <property type="match status" value="1"/>
</dbReference>
<dbReference type="PANTHER" id="PTHR19303">
    <property type="entry name" value="TRANSPOSON"/>
    <property type="match status" value="1"/>
</dbReference>
<reference evidence="2" key="1">
    <citation type="submission" date="2021-11" db="EMBL/GenBank/DDBJ databases">
        <authorList>
            <person name="Schell T."/>
        </authorList>
    </citation>
    <scope>NUCLEOTIDE SEQUENCE</scope>
    <source>
        <strain evidence="2">M5</strain>
    </source>
</reference>
<dbReference type="InterPro" id="IPR004875">
    <property type="entry name" value="DDE_SF_endonuclease_dom"/>
</dbReference>
<dbReference type="GO" id="GO:0005634">
    <property type="term" value="C:nucleus"/>
    <property type="evidence" value="ECO:0007669"/>
    <property type="project" value="TreeGrafter"/>
</dbReference>
<name>A0A8J2WGJ6_9CRUS</name>
<dbReference type="AlphaFoldDB" id="A0A8J2WGJ6"/>
<evidence type="ECO:0000313" key="2">
    <source>
        <dbReference type="EMBL" id="CAH0100731.1"/>
    </source>
</evidence>
<dbReference type="EMBL" id="CAKKLH010000044">
    <property type="protein sequence ID" value="CAH0100731.1"/>
    <property type="molecule type" value="Genomic_DNA"/>
</dbReference>
<evidence type="ECO:0000259" key="1">
    <source>
        <dbReference type="Pfam" id="PF03184"/>
    </source>
</evidence>
<evidence type="ECO:0000313" key="3">
    <source>
        <dbReference type="Proteomes" id="UP000789390"/>
    </source>
</evidence>
<comment type="caution">
    <text evidence="2">The sequence shown here is derived from an EMBL/GenBank/DDBJ whole genome shotgun (WGS) entry which is preliminary data.</text>
</comment>
<keyword evidence="3" id="KW-1185">Reference proteome</keyword>
<organism evidence="2 3">
    <name type="scientific">Daphnia galeata</name>
    <dbReference type="NCBI Taxonomy" id="27404"/>
    <lineage>
        <taxon>Eukaryota</taxon>
        <taxon>Metazoa</taxon>
        <taxon>Ecdysozoa</taxon>
        <taxon>Arthropoda</taxon>
        <taxon>Crustacea</taxon>
        <taxon>Branchiopoda</taxon>
        <taxon>Diplostraca</taxon>
        <taxon>Cladocera</taxon>
        <taxon>Anomopoda</taxon>
        <taxon>Daphniidae</taxon>
        <taxon>Daphnia</taxon>
    </lineage>
</organism>
<dbReference type="OrthoDB" id="6377204at2759"/>
<dbReference type="Pfam" id="PF03184">
    <property type="entry name" value="DDE_1"/>
    <property type="match status" value="1"/>
</dbReference>
<dbReference type="Proteomes" id="UP000789390">
    <property type="component" value="Unassembled WGS sequence"/>
</dbReference>
<feature type="domain" description="DDE-1" evidence="1">
    <location>
        <begin position="331"/>
        <end position="396"/>
    </location>
</feature>
<dbReference type="InterPro" id="IPR050863">
    <property type="entry name" value="CenT-Element_Derived"/>
</dbReference>
<gene>
    <name evidence="2" type="ORF">DGAL_LOCUS3019</name>
</gene>
<accession>A0A8J2WGJ6</accession>
<proteinExistence type="predicted"/>
<dbReference type="GO" id="GO:0003677">
    <property type="term" value="F:DNA binding"/>
    <property type="evidence" value="ECO:0007669"/>
    <property type="project" value="TreeGrafter"/>
</dbReference>
<sequence>MYELKSGRINDQEKPQSQFMCTRTFESRRAPRGKSRALQRDLSERGIVKILVLPARLFFLGRGATGVFWHTCVNGLIFSMLTCVLVEKTVDGEEDGDFEAASIDDNDESAVETASVDDEDDSSFVVWCYHICHVTRKRKVAKTPHNKELLHRAVGEDSTVKDTLHVGCYLLAKSNVLNIPHRVDKTYGKASEDWLAGFLIRNKSLSIRKPEQTSQAIARATGFNKPVVDSFYAKLQSLNTKNQFKANEVFNGDETSNATVMVPPNIIAAKGTKQVILKFFCERGTNVTKLAFINAAGGTVPSVFVYPRKKVLPAMFEKGPPGWASFVKSSKEIPVLLTLDNHTSHLDYQAVNFCERTRHNLVNIPPHYSHALQPCDVTVFGPLKKACGKSQNDWLHLHPGESISIKHIAELSTGPFQEAVTPKNIIAGFKAT</sequence>